<evidence type="ECO:0000313" key="1">
    <source>
        <dbReference type="EnsemblPlants" id="EMT25719"/>
    </source>
</evidence>
<organism evidence="1">
    <name type="scientific">Aegilops tauschii</name>
    <name type="common">Tausch's goatgrass</name>
    <name type="synonym">Aegilops squarrosa</name>
    <dbReference type="NCBI Taxonomy" id="37682"/>
    <lineage>
        <taxon>Eukaryota</taxon>
        <taxon>Viridiplantae</taxon>
        <taxon>Streptophyta</taxon>
        <taxon>Embryophyta</taxon>
        <taxon>Tracheophyta</taxon>
        <taxon>Spermatophyta</taxon>
        <taxon>Magnoliopsida</taxon>
        <taxon>Liliopsida</taxon>
        <taxon>Poales</taxon>
        <taxon>Poaceae</taxon>
        <taxon>BOP clade</taxon>
        <taxon>Pooideae</taxon>
        <taxon>Triticodae</taxon>
        <taxon>Triticeae</taxon>
        <taxon>Triticinae</taxon>
        <taxon>Aegilops</taxon>
    </lineage>
</organism>
<dbReference type="EnsemblPlants" id="EMT25719">
    <property type="protein sequence ID" value="EMT25719"/>
    <property type="gene ID" value="F775_01355"/>
</dbReference>
<reference evidence="1" key="1">
    <citation type="submission" date="2015-06" db="UniProtKB">
        <authorList>
            <consortium name="EnsemblPlants"/>
        </authorList>
    </citation>
    <scope>IDENTIFICATION</scope>
</reference>
<protein>
    <submittedName>
        <fullName evidence="1">Uncharacterized protein</fullName>
    </submittedName>
</protein>
<dbReference type="AlphaFoldDB" id="M8BUV1"/>
<sequence length="87" mass="9517">MGEDDGGGKLPTVFHMPEAKRRFPRDVVVSFILADEHGRSSRCPEVQVERDGADAQYGVTAGVRDDRQSGTMKIKTELSVLLGILSE</sequence>
<proteinExistence type="predicted"/>
<accession>M8BUV1</accession>
<name>M8BUV1_AEGTA</name>